<dbReference type="AlphaFoldDB" id="A0A8H5LIL1"/>
<keyword evidence="1" id="KW-0472">Membrane</keyword>
<keyword evidence="1" id="KW-0812">Transmembrane</keyword>
<dbReference type="GO" id="GO:0009306">
    <property type="term" value="P:protein secretion"/>
    <property type="evidence" value="ECO:0007669"/>
    <property type="project" value="InterPro"/>
</dbReference>
<comment type="caution">
    <text evidence="2">The sequence shown here is derived from an EMBL/GenBank/DDBJ whole genome shotgun (WGS) entry which is preliminary data.</text>
</comment>
<evidence type="ECO:0000313" key="2">
    <source>
        <dbReference type="EMBL" id="KAF5358403.1"/>
    </source>
</evidence>
<evidence type="ECO:0000313" key="3">
    <source>
        <dbReference type="Proteomes" id="UP000559027"/>
    </source>
</evidence>
<dbReference type="Proteomes" id="UP000559027">
    <property type="component" value="Unassembled WGS sequence"/>
</dbReference>
<name>A0A8H5LIL1_9AGAR</name>
<gene>
    <name evidence="2" type="ORF">D9756_001504</name>
</gene>
<evidence type="ECO:0000256" key="1">
    <source>
        <dbReference type="SAM" id="Phobius"/>
    </source>
</evidence>
<accession>A0A8H5LIL1</accession>
<dbReference type="InterPro" id="IPR024242">
    <property type="entry name" value="NCE101"/>
</dbReference>
<dbReference type="OrthoDB" id="2155101at2759"/>
<sequence>MPPPALLHRHVHFFVLYVDPVLGVFTGVLAYYLHETHPRTALPPDQRLMELIRWKREKTQREREEKLRALDTAGQ</sequence>
<feature type="transmembrane region" description="Helical" evidence="1">
    <location>
        <begin position="12"/>
        <end position="33"/>
    </location>
</feature>
<dbReference type="Pfam" id="PF11654">
    <property type="entry name" value="NCE101"/>
    <property type="match status" value="1"/>
</dbReference>
<keyword evidence="1" id="KW-1133">Transmembrane helix</keyword>
<organism evidence="2 3">
    <name type="scientific">Leucocoprinus leucothites</name>
    <dbReference type="NCBI Taxonomy" id="201217"/>
    <lineage>
        <taxon>Eukaryota</taxon>
        <taxon>Fungi</taxon>
        <taxon>Dikarya</taxon>
        <taxon>Basidiomycota</taxon>
        <taxon>Agaricomycotina</taxon>
        <taxon>Agaricomycetes</taxon>
        <taxon>Agaricomycetidae</taxon>
        <taxon>Agaricales</taxon>
        <taxon>Agaricineae</taxon>
        <taxon>Agaricaceae</taxon>
        <taxon>Leucocoprinus</taxon>
    </lineage>
</organism>
<dbReference type="EMBL" id="JAACJO010000005">
    <property type="protein sequence ID" value="KAF5358403.1"/>
    <property type="molecule type" value="Genomic_DNA"/>
</dbReference>
<proteinExistence type="predicted"/>
<keyword evidence="3" id="KW-1185">Reference proteome</keyword>
<reference evidence="2 3" key="1">
    <citation type="journal article" date="2020" name="ISME J.">
        <title>Uncovering the hidden diversity of litter-decomposition mechanisms in mushroom-forming fungi.</title>
        <authorList>
            <person name="Floudas D."/>
            <person name="Bentzer J."/>
            <person name="Ahren D."/>
            <person name="Johansson T."/>
            <person name="Persson P."/>
            <person name="Tunlid A."/>
        </authorList>
    </citation>
    <scope>NUCLEOTIDE SEQUENCE [LARGE SCALE GENOMIC DNA]</scope>
    <source>
        <strain evidence="2 3">CBS 146.42</strain>
    </source>
</reference>
<protein>
    <submittedName>
        <fullName evidence="2">Uncharacterized protein</fullName>
    </submittedName>
</protein>